<dbReference type="Pfam" id="PF01607">
    <property type="entry name" value="CBM_14"/>
    <property type="match status" value="4"/>
</dbReference>
<reference evidence="8" key="2">
    <citation type="journal article" date="2007" name="Science">
        <title>Genome sequence of Aedes aegypti, a major arbovirus vector.</title>
        <authorList>
            <person name="Nene V."/>
            <person name="Wortman J.R."/>
            <person name="Lawson D."/>
            <person name="Haas B."/>
            <person name="Kodira C."/>
            <person name="Tu Z.J."/>
            <person name="Loftus B."/>
            <person name="Xi Z."/>
            <person name="Megy K."/>
            <person name="Grabherr M."/>
            <person name="Ren Q."/>
            <person name="Zdobnov E.M."/>
            <person name="Lobo N.F."/>
            <person name="Campbell K.S."/>
            <person name="Brown S.E."/>
            <person name="Bonaldo M.F."/>
            <person name="Zhu J."/>
            <person name="Sinkins S.P."/>
            <person name="Hogenkamp D.G."/>
            <person name="Amedeo P."/>
            <person name="Arensburger P."/>
            <person name="Atkinson P.W."/>
            <person name="Bidwell S."/>
            <person name="Biedler J."/>
            <person name="Birney E."/>
            <person name="Bruggner R.V."/>
            <person name="Costas J."/>
            <person name="Coy M.R."/>
            <person name="Crabtree J."/>
            <person name="Crawford M."/>
            <person name="Debruyn B."/>
            <person name="Decaprio D."/>
            <person name="Eiglmeier K."/>
            <person name="Eisenstadt E."/>
            <person name="El-Dorry H."/>
            <person name="Gelbart W.M."/>
            <person name="Gomes S.L."/>
            <person name="Hammond M."/>
            <person name="Hannick L.I."/>
            <person name="Hogan J.R."/>
            <person name="Holmes M.H."/>
            <person name="Jaffe D."/>
            <person name="Johnston J.S."/>
            <person name="Kennedy R.C."/>
            <person name="Koo H."/>
            <person name="Kravitz S."/>
            <person name="Kriventseva E.V."/>
            <person name="Kulp D."/>
            <person name="Labutti K."/>
            <person name="Lee E."/>
            <person name="Li S."/>
            <person name="Lovin D.D."/>
            <person name="Mao C."/>
            <person name="Mauceli E."/>
            <person name="Menck C.F."/>
            <person name="Miller J.R."/>
            <person name="Montgomery P."/>
            <person name="Mori A."/>
            <person name="Nascimento A.L."/>
            <person name="Naveira H.F."/>
            <person name="Nusbaum C."/>
            <person name="O'leary S."/>
            <person name="Orvis J."/>
            <person name="Pertea M."/>
            <person name="Quesneville H."/>
            <person name="Reidenbach K.R."/>
            <person name="Rogers Y.H."/>
            <person name="Roth C.W."/>
            <person name="Schneider J.R."/>
            <person name="Schatz M."/>
            <person name="Shumway M."/>
            <person name="Stanke M."/>
            <person name="Stinson E.O."/>
            <person name="Tubio J.M."/>
            <person name="Vanzee J.P."/>
            <person name="Verjovski-Almeida S."/>
            <person name="Werner D."/>
            <person name="White O."/>
            <person name="Wyder S."/>
            <person name="Zeng Q."/>
            <person name="Zhao Q."/>
            <person name="Zhao Y."/>
            <person name="Hill C.A."/>
            <person name="Raikhel A.S."/>
            <person name="Soares M.B."/>
            <person name="Knudson D.L."/>
            <person name="Lee N.H."/>
            <person name="Galagan J."/>
            <person name="Salzberg S.L."/>
            <person name="Paulsen I.T."/>
            <person name="Dimopoulos G."/>
            <person name="Collins F.H."/>
            <person name="Birren B."/>
            <person name="Fraser-Liggett C.M."/>
            <person name="Severson D.W."/>
        </authorList>
    </citation>
    <scope>NUCLEOTIDE SEQUENCE [LARGE SCALE GENOMIC DNA]</scope>
    <source>
        <strain evidence="8">Liverpool</strain>
    </source>
</reference>
<reference evidence="8" key="3">
    <citation type="submission" date="2012-09" db="EMBL/GenBank/DDBJ databases">
        <authorList>
            <consortium name="VectorBase"/>
        </authorList>
    </citation>
    <scope>NUCLEOTIDE SEQUENCE</scope>
    <source>
        <strain evidence="8">Liverpool</strain>
    </source>
</reference>
<dbReference type="SMART" id="SM00494">
    <property type="entry name" value="ChtBD2"/>
    <property type="match status" value="4"/>
</dbReference>
<keyword evidence="4" id="KW-1015">Disulfide bond</keyword>
<reference evidence="8" key="1">
    <citation type="submission" date="2005-10" db="EMBL/GenBank/DDBJ databases">
        <authorList>
            <person name="Loftus B.J."/>
            <person name="Nene V.M."/>
            <person name="Hannick L.I."/>
            <person name="Bidwell S."/>
            <person name="Haas B."/>
            <person name="Amedeo P."/>
            <person name="Orvis J."/>
            <person name="Wortman J.R."/>
            <person name="White O.R."/>
            <person name="Salzberg S."/>
            <person name="Shumway M."/>
            <person name="Koo H."/>
            <person name="Zhao Y."/>
            <person name="Holmes M."/>
            <person name="Miller J."/>
            <person name="Schatz M."/>
            <person name="Pop M."/>
            <person name="Pai G."/>
            <person name="Utterback T."/>
            <person name="Rogers Y.-H."/>
            <person name="Kravitz S."/>
            <person name="Fraser C.M."/>
        </authorList>
    </citation>
    <scope>NUCLEOTIDE SEQUENCE</scope>
    <source>
        <strain evidence="8">Liverpool</strain>
    </source>
</reference>
<dbReference type="AlphaFoldDB" id="A0A1S4EYZ5"/>
<organism evidence="8 9">
    <name type="scientific">Aedes aegypti</name>
    <name type="common">Yellowfever mosquito</name>
    <name type="synonym">Culex aegypti</name>
    <dbReference type="NCBI Taxonomy" id="7159"/>
    <lineage>
        <taxon>Eukaryota</taxon>
        <taxon>Metazoa</taxon>
        <taxon>Ecdysozoa</taxon>
        <taxon>Arthropoda</taxon>
        <taxon>Hexapoda</taxon>
        <taxon>Insecta</taxon>
        <taxon>Pterygota</taxon>
        <taxon>Neoptera</taxon>
        <taxon>Endopterygota</taxon>
        <taxon>Diptera</taxon>
        <taxon>Nematocera</taxon>
        <taxon>Culicoidea</taxon>
        <taxon>Culicidae</taxon>
        <taxon>Culicinae</taxon>
        <taxon>Aedini</taxon>
        <taxon>Aedes</taxon>
        <taxon>Stegomyia</taxon>
    </lineage>
</organism>
<keyword evidence="5" id="KW-0325">Glycoprotein</keyword>
<name>A0A1S4EYZ5_AEDAE</name>
<gene>
    <name evidence="8" type="ORF">AaeL_AAEL001514</name>
</gene>
<proteinExistence type="predicted"/>
<evidence type="ECO:0000256" key="2">
    <source>
        <dbReference type="ARBA" id="ARBA00022729"/>
    </source>
</evidence>
<feature type="domain" description="Chitin-binding type-2" evidence="7">
    <location>
        <begin position="23"/>
        <end position="80"/>
    </location>
</feature>
<dbReference type="InterPro" id="IPR002557">
    <property type="entry name" value="Chitin-bd_dom"/>
</dbReference>
<dbReference type="Gene3D" id="2.170.140.10">
    <property type="entry name" value="Chitin binding domain"/>
    <property type="match status" value="4"/>
</dbReference>
<dbReference type="GO" id="GO:0008061">
    <property type="term" value="F:chitin binding"/>
    <property type="evidence" value="ECO:0007669"/>
    <property type="project" value="UniProtKB-KW"/>
</dbReference>
<dbReference type="HOGENOM" id="CLU_062693_1_0_1"/>
<evidence type="ECO:0000256" key="1">
    <source>
        <dbReference type="ARBA" id="ARBA00022669"/>
    </source>
</evidence>
<accession>A0A1S4EYZ5</accession>
<keyword evidence="3" id="KW-0677">Repeat</keyword>
<evidence type="ECO:0000313" key="9">
    <source>
        <dbReference type="Proteomes" id="UP000682892"/>
    </source>
</evidence>
<dbReference type="EMBL" id="CH477220">
    <property type="protein sequence ID" value="EAT47367.1"/>
    <property type="molecule type" value="Genomic_DNA"/>
</dbReference>
<keyword evidence="2 6" id="KW-0732">Signal</keyword>
<dbReference type="Proteomes" id="UP000682892">
    <property type="component" value="Chromosome 1"/>
</dbReference>
<evidence type="ECO:0000256" key="6">
    <source>
        <dbReference type="SAM" id="SignalP"/>
    </source>
</evidence>
<dbReference type="OMA" id="RGECREP"/>
<dbReference type="InterPro" id="IPR036508">
    <property type="entry name" value="Chitin-bd_dom_sf"/>
</dbReference>
<feature type="chain" id="PRO_5036463984" evidence="6">
    <location>
        <begin position="24"/>
        <end position="280"/>
    </location>
</feature>
<keyword evidence="1" id="KW-0147">Chitin-binding</keyword>
<feature type="domain" description="Chitin-binding type-2" evidence="7">
    <location>
        <begin position="140"/>
        <end position="202"/>
    </location>
</feature>
<feature type="domain" description="Chitin-binding type-2" evidence="7">
    <location>
        <begin position="82"/>
        <end position="138"/>
    </location>
</feature>
<dbReference type="PANTHER" id="PTHR23301">
    <property type="entry name" value="CHITIN BINDING PERITROPHIN-A"/>
    <property type="match status" value="1"/>
</dbReference>
<evidence type="ECO:0000256" key="3">
    <source>
        <dbReference type="ARBA" id="ARBA00022737"/>
    </source>
</evidence>
<dbReference type="OrthoDB" id="6020543at2759"/>
<dbReference type="GO" id="GO:0005576">
    <property type="term" value="C:extracellular region"/>
    <property type="evidence" value="ECO:0007669"/>
    <property type="project" value="InterPro"/>
</dbReference>
<evidence type="ECO:0000256" key="4">
    <source>
        <dbReference type="ARBA" id="ARBA00023157"/>
    </source>
</evidence>
<evidence type="ECO:0000256" key="5">
    <source>
        <dbReference type="ARBA" id="ARBA00023180"/>
    </source>
</evidence>
<protein>
    <submittedName>
        <fullName evidence="8">AAEL001514-PA</fullName>
    </submittedName>
</protein>
<evidence type="ECO:0000313" key="8">
    <source>
        <dbReference type="EMBL" id="EAT47367.1"/>
    </source>
</evidence>
<feature type="signal peptide" evidence="6">
    <location>
        <begin position="1"/>
        <end position="23"/>
    </location>
</feature>
<feature type="domain" description="Chitin-binding type-2" evidence="7">
    <location>
        <begin position="209"/>
        <end position="268"/>
    </location>
</feature>
<dbReference type="PANTHER" id="PTHR23301:SF0">
    <property type="entry name" value="CHITIN-BINDING TYPE-2 DOMAIN-CONTAINING PROTEIN-RELATED"/>
    <property type="match status" value="1"/>
</dbReference>
<dbReference type="InterPro" id="IPR051940">
    <property type="entry name" value="Chitin_bind-dev_reg"/>
</dbReference>
<dbReference type="SUPFAM" id="SSF57625">
    <property type="entry name" value="Invertebrate chitin-binding proteins"/>
    <property type="match status" value="4"/>
</dbReference>
<evidence type="ECO:0000259" key="7">
    <source>
        <dbReference type="PROSITE" id="PS50940"/>
    </source>
</evidence>
<sequence>MQRTTIAVFNAVLLLALVPMLAANRCVGRPDGFFANDFRACEAFFTCVRGASVPGRCPDGFYFNEERQICDNPWNVICLICEENLDGTNPVVEFFPIERECRKYTLCAEGVGFLRECSPGLMFDPVSRTCDLEANVDCVENICPNNINPEEAILVPDPQDCARYYICFRREPLGSSHACNDGLLFDPINWRCDVAENVECEVVTVPPELTECPPTGLHYIPQAGSCTTYFICFEGDRIGPLQCAEGLIFDINTRNCRPRSDEGSQCVTDPPLEVFGVRLN</sequence>
<dbReference type="PROSITE" id="PS50940">
    <property type="entry name" value="CHIT_BIND_II"/>
    <property type="match status" value="4"/>
</dbReference>
<dbReference type="KEGG" id="aag:5571116"/>